<dbReference type="SUPFAM" id="SSF52540">
    <property type="entry name" value="P-loop containing nucleoside triphosphate hydrolases"/>
    <property type="match status" value="2"/>
</dbReference>
<dbReference type="GO" id="GO:0016787">
    <property type="term" value="F:hydrolase activity"/>
    <property type="evidence" value="ECO:0007669"/>
    <property type="project" value="UniProtKB-KW"/>
</dbReference>
<dbReference type="InterPro" id="IPR027417">
    <property type="entry name" value="P-loop_NTPase"/>
</dbReference>
<dbReference type="GO" id="GO:0005524">
    <property type="term" value="F:ATP binding"/>
    <property type="evidence" value="ECO:0007669"/>
    <property type="project" value="UniProtKB-KW"/>
</dbReference>
<evidence type="ECO:0000256" key="1">
    <source>
        <dbReference type="ARBA" id="ARBA00022741"/>
    </source>
</evidence>
<evidence type="ECO:0000259" key="4">
    <source>
        <dbReference type="PROSITE" id="PS51194"/>
    </source>
</evidence>
<dbReference type="AlphaFoldDB" id="A0A6A5YMW0"/>
<gene>
    <name evidence="5" type="ORF">BDV96DRAFT_504257</name>
</gene>
<protein>
    <submittedName>
        <fullName evidence="5">P-loop containing nucleoside triphosphate hydrolase protein</fullName>
    </submittedName>
</protein>
<dbReference type="GO" id="GO:0006281">
    <property type="term" value="P:DNA repair"/>
    <property type="evidence" value="ECO:0007669"/>
    <property type="project" value="TreeGrafter"/>
</dbReference>
<sequence length="676" mass="75305">MNDGALFLESFLHSISTDDKGAKSVPSHNASSPYLSVVVYGPMRLYEDVGRFCQSCDLSLQDPLNATLDVSYRNPHRIPATSETPVNLYTLEGFMNGLNASADMLEEDTPTLLETPLLKHQRQALQFMARRENGWDFECPGKDDSYVNNITGESQSEVPPQFFGGILADEMGLGKSLSIISLITHGIEMENFEATSTISVREKNYAVESTLIIVPLPSHYVREASNNTTKALCSLHATSRWVVTGTPLQNRLSDLSTLFTFLRVHPYDSLRTFNDHIVRVWKTRGMSEAASRLRRLLRSIMLRRSQTVIKLPRTSTVLRELDFTHDEWAIYNEAKSRARQVMGSMYQGPFTTQTPTYLNILQQINDLRMICDVGVYHQHAPDDVASAREMTTTWNSADAQALIASVSANVDLFCLSCYRICLGPNVDAINQVLGIVEHTVWMTSCMTLFCSGCVTQSQLLRAGGMIACGHIPLCPLAPINSGYSAGVGSIAPMTPAPYQRILPTKIQALMEDLRVLPLGTKSVVFTFWKSTIEIIQEGLQSIYIPYLRIDGSMSVQNRDSILETFRSPVGYNVLILTISCASVGLDLTAASRVFLMEPHWNPSVEDQALARVHRMGQLSEVVNTRYIIKGSFEENVLKKQQHKKRLAEVLFSQENQDRTATAQAHIEVSFVSAVLS</sequence>
<dbReference type="PANTHER" id="PTHR45626:SF22">
    <property type="entry name" value="DNA REPAIR PROTEIN RAD5"/>
    <property type="match status" value="1"/>
</dbReference>
<accession>A0A6A5YMW0</accession>
<keyword evidence="6" id="KW-1185">Reference proteome</keyword>
<dbReference type="CDD" id="cd18793">
    <property type="entry name" value="SF2_C_SNF"/>
    <property type="match status" value="1"/>
</dbReference>
<keyword evidence="3" id="KW-0067">ATP-binding</keyword>
<dbReference type="InterPro" id="IPR038718">
    <property type="entry name" value="SNF2-like_sf"/>
</dbReference>
<keyword evidence="2 5" id="KW-0378">Hydrolase</keyword>
<dbReference type="OrthoDB" id="448448at2759"/>
<dbReference type="Gene3D" id="3.40.50.300">
    <property type="entry name" value="P-loop containing nucleotide triphosphate hydrolases"/>
    <property type="match status" value="1"/>
</dbReference>
<dbReference type="GO" id="GO:0005634">
    <property type="term" value="C:nucleus"/>
    <property type="evidence" value="ECO:0007669"/>
    <property type="project" value="TreeGrafter"/>
</dbReference>
<feature type="domain" description="Helicase C-terminal" evidence="4">
    <location>
        <begin position="505"/>
        <end position="667"/>
    </location>
</feature>
<dbReference type="InterPro" id="IPR050628">
    <property type="entry name" value="SNF2_RAD54_helicase_TF"/>
</dbReference>
<dbReference type="EMBL" id="ML977347">
    <property type="protein sequence ID" value="KAF2108445.1"/>
    <property type="molecule type" value="Genomic_DNA"/>
</dbReference>
<dbReference type="PROSITE" id="PS51194">
    <property type="entry name" value="HELICASE_CTER"/>
    <property type="match status" value="1"/>
</dbReference>
<evidence type="ECO:0000313" key="5">
    <source>
        <dbReference type="EMBL" id="KAF2108445.1"/>
    </source>
</evidence>
<proteinExistence type="predicted"/>
<evidence type="ECO:0000256" key="2">
    <source>
        <dbReference type="ARBA" id="ARBA00022801"/>
    </source>
</evidence>
<dbReference type="Pfam" id="PF00176">
    <property type="entry name" value="SNF2-rel_dom"/>
    <property type="match status" value="2"/>
</dbReference>
<keyword evidence="1" id="KW-0547">Nucleotide-binding</keyword>
<dbReference type="SMART" id="SM00490">
    <property type="entry name" value="HELICc"/>
    <property type="match status" value="1"/>
</dbReference>
<dbReference type="Proteomes" id="UP000799770">
    <property type="component" value="Unassembled WGS sequence"/>
</dbReference>
<dbReference type="GO" id="GO:0008094">
    <property type="term" value="F:ATP-dependent activity, acting on DNA"/>
    <property type="evidence" value="ECO:0007669"/>
    <property type="project" value="TreeGrafter"/>
</dbReference>
<dbReference type="PANTHER" id="PTHR45626">
    <property type="entry name" value="TRANSCRIPTION TERMINATION FACTOR 2-RELATED"/>
    <property type="match status" value="1"/>
</dbReference>
<dbReference type="InterPro" id="IPR001650">
    <property type="entry name" value="Helicase_C-like"/>
</dbReference>
<dbReference type="Gene3D" id="3.40.50.10810">
    <property type="entry name" value="Tandem AAA-ATPase domain"/>
    <property type="match status" value="2"/>
</dbReference>
<dbReference type="InterPro" id="IPR049730">
    <property type="entry name" value="SNF2/RAD54-like_C"/>
</dbReference>
<dbReference type="Pfam" id="PF00271">
    <property type="entry name" value="Helicase_C"/>
    <property type="match status" value="1"/>
</dbReference>
<evidence type="ECO:0000313" key="6">
    <source>
        <dbReference type="Proteomes" id="UP000799770"/>
    </source>
</evidence>
<evidence type="ECO:0000256" key="3">
    <source>
        <dbReference type="ARBA" id="ARBA00022840"/>
    </source>
</evidence>
<dbReference type="InterPro" id="IPR000330">
    <property type="entry name" value="SNF2_N"/>
</dbReference>
<name>A0A6A5YMW0_9PLEO</name>
<organism evidence="5 6">
    <name type="scientific">Lophiotrema nucula</name>
    <dbReference type="NCBI Taxonomy" id="690887"/>
    <lineage>
        <taxon>Eukaryota</taxon>
        <taxon>Fungi</taxon>
        <taxon>Dikarya</taxon>
        <taxon>Ascomycota</taxon>
        <taxon>Pezizomycotina</taxon>
        <taxon>Dothideomycetes</taxon>
        <taxon>Pleosporomycetidae</taxon>
        <taxon>Pleosporales</taxon>
        <taxon>Lophiotremataceae</taxon>
        <taxon>Lophiotrema</taxon>
    </lineage>
</organism>
<reference evidence="5" key="1">
    <citation type="journal article" date="2020" name="Stud. Mycol.">
        <title>101 Dothideomycetes genomes: a test case for predicting lifestyles and emergence of pathogens.</title>
        <authorList>
            <person name="Haridas S."/>
            <person name="Albert R."/>
            <person name="Binder M."/>
            <person name="Bloem J."/>
            <person name="Labutti K."/>
            <person name="Salamov A."/>
            <person name="Andreopoulos B."/>
            <person name="Baker S."/>
            <person name="Barry K."/>
            <person name="Bills G."/>
            <person name="Bluhm B."/>
            <person name="Cannon C."/>
            <person name="Castanera R."/>
            <person name="Culley D."/>
            <person name="Daum C."/>
            <person name="Ezra D."/>
            <person name="Gonzalez J."/>
            <person name="Henrissat B."/>
            <person name="Kuo A."/>
            <person name="Liang C."/>
            <person name="Lipzen A."/>
            <person name="Lutzoni F."/>
            <person name="Magnuson J."/>
            <person name="Mondo S."/>
            <person name="Nolan M."/>
            <person name="Ohm R."/>
            <person name="Pangilinan J."/>
            <person name="Park H.-J."/>
            <person name="Ramirez L."/>
            <person name="Alfaro M."/>
            <person name="Sun H."/>
            <person name="Tritt A."/>
            <person name="Yoshinaga Y."/>
            <person name="Zwiers L.-H."/>
            <person name="Turgeon B."/>
            <person name="Goodwin S."/>
            <person name="Spatafora J."/>
            <person name="Crous P."/>
            <person name="Grigoriev I."/>
        </authorList>
    </citation>
    <scope>NUCLEOTIDE SEQUENCE</scope>
    <source>
        <strain evidence="5">CBS 627.86</strain>
    </source>
</reference>